<comment type="caution">
    <text evidence="3">The sequence shown here is derived from an EMBL/GenBank/DDBJ whole genome shotgun (WGS) entry which is preliminary data.</text>
</comment>
<dbReference type="Gene3D" id="1.10.150.470">
    <property type="match status" value="1"/>
</dbReference>
<name>A0A1H9V6L4_9BACI</name>
<organism evidence="3 4">
    <name type="scientific">Salisediminibacterium halotolerans</name>
    <dbReference type="NCBI Taxonomy" id="517425"/>
    <lineage>
        <taxon>Bacteria</taxon>
        <taxon>Bacillati</taxon>
        <taxon>Bacillota</taxon>
        <taxon>Bacilli</taxon>
        <taxon>Bacillales</taxon>
        <taxon>Bacillaceae</taxon>
        <taxon>Salisediminibacterium</taxon>
    </lineage>
</organism>
<protein>
    <submittedName>
        <fullName evidence="3">Site-specific DNA-methyltransferase (Adenine-specific)</fullName>
    </submittedName>
</protein>
<dbReference type="CDD" id="cd02440">
    <property type="entry name" value="AdoMet_MTases"/>
    <property type="match status" value="1"/>
</dbReference>
<dbReference type="InterPro" id="IPR003356">
    <property type="entry name" value="DNA_methylase_A-5"/>
</dbReference>
<evidence type="ECO:0000313" key="4">
    <source>
        <dbReference type="Proteomes" id="UP000199318"/>
    </source>
</evidence>
<feature type="domain" description="DNA methylase adenine-specific" evidence="1">
    <location>
        <begin position="98"/>
        <end position="294"/>
    </location>
</feature>
<dbReference type="InterPro" id="IPR016843">
    <property type="entry name" value="S-AdoMet-dep_Ade-MeTrfase_prd"/>
</dbReference>
<dbReference type="AlphaFoldDB" id="A0A1H9V6L4"/>
<dbReference type="Pfam" id="PF02384">
    <property type="entry name" value="N6_Mtase"/>
    <property type="match status" value="1"/>
</dbReference>
<dbReference type="PIRSF" id="PIRSF026567">
    <property type="entry name" value="Adenine_mtase_bact_prd"/>
    <property type="match status" value="1"/>
</dbReference>
<dbReference type="Pfam" id="PF21106">
    <property type="entry name" value="YtxK_like"/>
    <property type="match status" value="1"/>
</dbReference>
<dbReference type="InterPro" id="IPR029063">
    <property type="entry name" value="SAM-dependent_MTases_sf"/>
</dbReference>
<dbReference type="GO" id="GO:0003677">
    <property type="term" value="F:DNA binding"/>
    <property type="evidence" value="ECO:0007669"/>
    <property type="project" value="InterPro"/>
</dbReference>
<dbReference type="EMBL" id="FOGV01000018">
    <property type="protein sequence ID" value="SES17209.1"/>
    <property type="molecule type" value="Genomic_DNA"/>
</dbReference>
<feature type="domain" description="YtxK-like N-terminal helical" evidence="2">
    <location>
        <begin position="8"/>
        <end position="87"/>
    </location>
</feature>
<dbReference type="Proteomes" id="UP000199318">
    <property type="component" value="Unassembled WGS sequence"/>
</dbReference>
<dbReference type="RefSeq" id="WP_093073487.1">
    <property type="nucleotide sequence ID" value="NZ_FOGV01000018.1"/>
</dbReference>
<evidence type="ECO:0000259" key="2">
    <source>
        <dbReference type="Pfam" id="PF21106"/>
    </source>
</evidence>
<keyword evidence="4" id="KW-1185">Reference proteome</keyword>
<dbReference type="InterPro" id="IPR048375">
    <property type="entry name" value="YtxK-like_N"/>
</dbReference>
<proteinExistence type="predicted"/>
<sequence>MSESTATETVYSVLDRGAQELQNIYGMLYLEALSLMGENLRTGSVEQHLTAEATKKLNGWLTETNELSGVTAEEYRKAMQLAVLKGMREATQPNHAMTPDAVGLFIGFLTEKILSYDAAQSPQITDLACGSGNLLTAVMNQVSKPAIGTGVEADETLANLAYVNARLQGKQAEIVHDDSVKMQIDSEADIAVADLPLGYYPDAEAASGYELKAEDGLSFVHHLLIEKSIRSLKAGGFAIFLVPNQIFQADETGSLHSFVKNSSMIYAFLQLPDTMFKSKDLAKSILVVRKHQPGIQPPQQALLAELPSFSKEASLQDMTLRISAWFDEHLSS</sequence>
<dbReference type="OrthoDB" id="9788159at2"/>
<reference evidence="4" key="1">
    <citation type="submission" date="2016-10" db="EMBL/GenBank/DDBJ databases">
        <authorList>
            <person name="de Groot N.N."/>
        </authorList>
    </citation>
    <scope>NUCLEOTIDE SEQUENCE [LARGE SCALE GENOMIC DNA]</scope>
    <source>
        <strain evidence="4">10nlg</strain>
    </source>
</reference>
<evidence type="ECO:0000259" key="1">
    <source>
        <dbReference type="Pfam" id="PF02384"/>
    </source>
</evidence>
<accession>A0A1H9V6L4</accession>
<dbReference type="GO" id="GO:0008170">
    <property type="term" value="F:N-methyltransferase activity"/>
    <property type="evidence" value="ECO:0007669"/>
    <property type="project" value="InterPro"/>
</dbReference>
<evidence type="ECO:0000313" key="3">
    <source>
        <dbReference type="EMBL" id="SES17209.1"/>
    </source>
</evidence>
<dbReference type="SUPFAM" id="SSF53335">
    <property type="entry name" value="S-adenosyl-L-methionine-dependent methyltransferases"/>
    <property type="match status" value="1"/>
</dbReference>
<dbReference type="PANTHER" id="PTHR41313:SF1">
    <property type="entry name" value="DNA METHYLASE ADENINE-SPECIFIC DOMAIN-CONTAINING PROTEIN"/>
    <property type="match status" value="1"/>
</dbReference>
<dbReference type="STRING" id="1464123.SAMN05444126_11823"/>
<dbReference type="PANTHER" id="PTHR41313">
    <property type="entry name" value="ADENINE-SPECIFIC METHYLTRANSFERASE"/>
    <property type="match status" value="1"/>
</dbReference>
<gene>
    <name evidence="3" type="ORF">SAMN05444126_11823</name>
</gene>
<dbReference type="InterPro" id="IPR052933">
    <property type="entry name" value="DNA_Protect_Modify"/>
</dbReference>
<dbReference type="Gene3D" id="3.40.50.150">
    <property type="entry name" value="Vaccinia Virus protein VP39"/>
    <property type="match status" value="1"/>
</dbReference>